<evidence type="ECO:0000313" key="2">
    <source>
        <dbReference type="Proteomes" id="UP000837801"/>
    </source>
</evidence>
<sequence length="167" mass="18513">MFDTGAANALKAWIALIVELESQCSDLRFKLADSNARLSAASVEVESLNSRYLHFKQRVEDLEKAQQILIKRETIPLSEREVNLNSIGVLQMELEAIHSDSDCFGQGSKNNEDIQLLLNPQTLSYGIAVVCDSNTNLVNNREPATGPHLYCTSRTAKSDNKFATTPK</sequence>
<dbReference type="Proteomes" id="UP000837801">
    <property type="component" value="Unassembled WGS sequence"/>
</dbReference>
<name>A0A9P0VXC5_9ASCO</name>
<dbReference type="AlphaFoldDB" id="A0A9P0VXC5"/>
<comment type="caution">
    <text evidence="1">The sequence shown here is derived from an EMBL/GenBank/DDBJ whole genome shotgun (WGS) entry which is preliminary data.</text>
</comment>
<evidence type="ECO:0000313" key="1">
    <source>
        <dbReference type="EMBL" id="CAH2352343.1"/>
    </source>
</evidence>
<protein>
    <submittedName>
        <fullName evidence="1">Uncharacterized protein</fullName>
    </submittedName>
</protein>
<accession>A0A9P0VXC5</accession>
<organism evidence="1 2">
    <name type="scientific">[Candida] railenensis</name>
    <dbReference type="NCBI Taxonomy" id="45579"/>
    <lineage>
        <taxon>Eukaryota</taxon>
        <taxon>Fungi</taxon>
        <taxon>Dikarya</taxon>
        <taxon>Ascomycota</taxon>
        <taxon>Saccharomycotina</taxon>
        <taxon>Pichiomycetes</taxon>
        <taxon>Debaryomycetaceae</taxon>
        <taxon>Kurtzmaniella</taxon>
    </lineage>
</organism>
<keyword evidence="2" id="KW-1185">Reference proteome</keyword>
<gene>
    <name evidence="1" type="ORF">CLIB1423_06S04236</name>
</gene>
<proteinExistence type="predicted"/>
<dbReference type="EMBL" id="CAKXYY010000006">
    <property type="protein sequence ID" value="CAH2352343.1"/>
    <property type="molecule type" value="Genomic_DNA"/>
</dbReference>
<reference evidence="1" key="1">
    <citation type="submission" date="2022-03" db="EMBL/GenBank/DDBJ databases">
        <authorList>
            <person name="Legras J.-L."/>
            <person name="Devillers H."/>
            <person name="Grondin C."/>
        </authorList>
    </citation>
    <scope>NUCLEOTIDE SEQUENCE</scope>
    <source>
        <strain evidence="1">CLIB 1423</strain>
    </source>
</reference>